<evidence type="ECO:0000313" key="9">
    <source>
        <dbReference type="Proteomes" id="UP000199518"/>
    </source>
</evidence>
<keyword evidence="7" id="KW-0653">Protein transport</keyword>
<evidence type="ECO:0000256" key="2">
    <source>
        <dbReference type="ARBA" id="ARBA00005811"/>
    </source>
</evidence>
<keyword evidence="9" id="KW-1185">Reference proteome</keyword>
<reference evidence="9" key="1">
    <citation type="submission" date="2016-10" db="EMBL/GenBank/DDBJ databases">
        <authorList>
            <person name="Varghese N."/>
            <person name="Submissions S."/>
        </authorList>
    </citation>
    <scope>NUCLEOTIDE SEQUENCE [LARGE SCALE GENOMIC DNA]</scope>
    <source>
        <strain evidence="9">DSM 26348</strain>
    </source>
</reference>
<organism evidence="8 9">
    <name type="scientific">Planctomicrobium piriforme</name>
    <dbReference type="NCBI Taxonomy" id="1576369"/>
    <lineage>
        <taxon>Bacteria</taxon>
        <taxon>Pseudomonadati</taxon>
        <taxon>Planctomycetota</taxon>
        <taxon>Planctomycetia</taxon>
        <taxon>Planctomycetales</taxon>
        <taxon>Planctomycetaceae</taxon>
        <taxon>Planctomicrobium</taxon>
    </lineage>
</organism>
<keyword evidence="5" id="KW-1133">Transmembrane helix</keyword>
<dbReference type="AlphaFoldDB" id="A0A1I3HGC7"/>
<sequence length="177" mass="19552">MSSRRRRKKKHEGEEVTLNMAAMLDMAFQLLTFFILTFKPSPIEGQIALNLPPPIAVAQMRPIQQVNQGDSKGPSLPGYGTLVITVHAAENGDLSSLVMGERPLLRGRLRPGDAAALDRELQNIFTLSGGTFDAIQLHIDPKLNYETFLALMDVAARQKTADGKKIEKLSFIELKPK</sequence>
<evidence type="ECO:0000256" key="6">
    <source>
        <dbReference type="ARBA" id="ARBA00023136"/>
    </source>
</evidence>
<accession>A0A1I3HGC7</accession>
<evidence type="ECO:0000256" key="5">
    <source>
        <dbReference type="ARBA" id="ARBA00022989"/>
    </source>
</evidence>
<keyword evidence="7" id="KW-0813">Transport</keyword>
<dbReference type="Proteomes" id="UP000199518">
    <property type="component" value="Unassembled WGS sequence"/>
</dbReference>
<dbReference type="Pfam" id="PF02472">
    <property type="entry name" value="ExbD"/>
    <property type="match status" value="1"/>
</dbReference>
<protein>
    <submittedName>
        <fullName evidence="8">Biopolymer transport protein ExbD</fullName>
    </submittedName>
</protein>
<dbReference type="RefSeq" id="WP_092050277.1">
    <property type="nucleotide sequence ID" value="NZ_FOQD01000008.1"/>
</dbReference>
<proteinExistence type="inferred from homology"/>
<keyword evidence="6" id="KW-0472">Membrane</keyword>
<name>A0A1I3HGC7_9PLAN</name>
<keyword evidence="3" id="KW-1003">Cell membrane</keyword>
<evidence type="ECO:0000256" key="7">
    <source>
        <dbReference type="RuleBase" id="RU003879"/>
    </source>
</evidence>
<dbReference type="GO" id="GO:0005886">
    <property type="term" value="C:plasma membrane"/>
    <property type="evidence" value="ECO:0007669"/>
    <property type="project" value="UniProtKB-SubCell"/>
</dbReference>
<comment type="subcellular location">
    <subcellularLocation>
        <location evidence="1">Cell membrane</location>
        <topology evidence="1">Single-pass membrane protein</topology>
    </subcellularLocation>
    <subcellularLocation>
        <location evidence="7">Cell membrane</location>
        <topology evidence="7">Single-pass type II membrane protein</topology>
    </subcellularLocation>
</comment>
<dbReference type="EMBL" id="FOQD01000008">
    <property type="protein sequence ID" value="SFI34732.1"/>
    <property type="molecule type" value="Genomic_DNA"/>
</dbReference>
<dbReference type="InterPro" id="IPR003400">
    <property type="entry name" value="ExbD"/>
</dbReference>
<dbReference type="OrthoDB" id="9789920at2"/>
<evidence type="ECO:0000313" key="8">
    <source>
        <dbReference type="EMBL" id="SFI34732.1"/>
    </source>
</evidence>
<evidence type="ECO:0000256" key="1">
    <source>
        <dbReference type="ARBA" id="ARBA00004162"/>
    </source>
</evidence>
<keyword evidence="4 7" id="KW-0812">Transmembrane</keyword>
<dbReference type="GO" id="GO:0022857">
    <property type="term" value="F:transmembrane transporter activity"/>
    <property type="evidence" value="ECO:0007669"/>
    <property type="project" value="InterPro"/>
</dbReference>
<evidence type="ECO:0000256" key="3">
    <source>
        <dbReference type="ARBA" id="ARBA00022475"/>
    </source>
</evidence>
<gene>
    <name evidence="8" type="ORF">SAMN05421753_10850</name>
</gene>
<dbReference type="GO" id="GO:0015031">
    <property type="term" value="P:protein transport"/>
    <property type="evidence" value="ECO:0007669"/>
    <property type="project" value="UniProtKB-KW"/>
</dbReference>
<dbReference type="STRING" id="1576369.SAMN05421753_10850"/>
<comment type="similarity">
    <text evidence="2 7">Belongs to the ExbD/TolR family.</text>
</comment>
<evidence type="ECO:0000256" key="4">
    <source>
        <dbReference type="ARBA" id="ARBA00022692"/>
    </source>
</evidence>